<evidence type="ECO:0000313" key="3">
    <source>
        <dbReference type="Proteomes" id="UP000297910"/>
    </source>
</evidence>
<protein>
    <submittedName>
        <fullName evidence="2">Uncharacterized protein</fullName>
    </submittedName>
</protein>
<gene>
    <name evidence="2" type="ORF">BPAE_0321g00030</name>
</gene>
<evidence type="ECO:0000256" key="1">
    <source>
        <dbReference type="SAM" id="MobiDB-lite"/>
    </source>
</evidence>
<name>A0A4Z1FBH8_9HELO</name>
<evidence type="ECO:0000313" key="2">
    <source>
        <dbReference type="EMBL" id="TGO20222.1"/>
    </source>
</evidence>
<sequence length="176" mass="19499">MAFITRSFSFISLSPPSSSSSPSPYSPPTSSNSRSKQPKYPRKDRFKPKSKRNYPNKQEQEQNLLTEVFKGRKDEECPCPSCMYPDVDSGGSESSSSSSSSSSSFDNHDIESEESLNIVGVEDGGKLLEQRKREAGGELKMKWGLAWLRGRGTRGRGYGYGYGYKYGEINTYAGVS</sequence>
<proteinExistence type="predicted"/>
<organism evidence="2 3">
    <name type="scientific">Botrytis paeoniae</name>
    <dbReference type="NCBI Taxonomy" id="278948"/>
    <lineage>
        <taxon>Eukaryota</taxon>
        <taxon>Fungi</taxon>
        <taxon>Dikarya</taxon>
        <taxon>Ascomycota</taxon>
        <taxon>Pezizomycotina</taxon>
        <taxon>Leotiomycetes</taxon>
        <taxon>Helotiales</taxon>
        <taxon>Sclerotiniaceae</taxon>
        <taxon>Botrytis</taxon>
    </lineage>
</organism>
<keyword evidence="3" id="KW-1185">Reference proteome</keyword>
<feature type="compositionally biased region" description="Low complexity" evidence="1">
    <location>
        <begin position="7"/>
        <end position="35"/>
    </location>
</feature>
<accession>A0A4Z1FBH8</accession>
<dbReference type="AlphaFoldDB" id="A0A4Z1FBH8"/>
<reference evidence="2 3" key="1">
    <citation type="submission" date="2017-12" db="EMBL/GenBank/DDBJ databases">
        <title>Comparative genomics of Botrytis spp.</title>
        <authorList>
            <person name="Valero-Jimenez C.A."/>
            <person name="Tapia P."/>
            <person name="Veloso J."/>
            <person name="Silva-Moreno E."/>
            <person name="Staats M."/>
            <person name="Valdes J.H."/>
            <person name="Van Kan J.A.L."/>
        </authorList>
    </citation>
    <scope>NUCLEOTIDE SEQUENCE [LARGE SCALE GENOMIC DNA]</scope>
    <source>
        <strain evidence="2 3">Bp0003</strain>
    </source>
</reference>
<feature type="compositionally biased region" description="Polar residues" evidence="1">
    <location>
        <begin position="55"/>
        <end position="65"/>
    </location>
</feature>
<feature type="compositionally biased region" description="Low complexity" evidence="1">
    <location>
        <begin position="89"/>
        <end position="104"/>
    </location>
</feature>
<dbReference type="Proteomes" id="UP000297910">
    <property type="component" value="Unassembled WGS sequence"/>
</dbReference>
<dbReference type="EMBL" id="PQXI01000319">
    <property type="protein sequence ID" value="TGO20222.1"/>
    <property type="molecule type" value="Genomic_DNA"/>
</dbReference>
<feature type="region of interest" description="Disordered" evidence="1">
    <location>
        <begin position="1"/>
        <end position="116"/>
    </location>
</feature>
<comment type="caution">
    <text evidence="2">The sequence shown here is derived from an EMBL/GenBank/DDBJ whole genome shotgun (WGS) entry which is preliminary data.</text>
</comment>
<feature type="compositionally biased region" description="Basic residues" evidence="1">
    <location>
        <begin position="36"/>
        <end position="54"/>
    </location>
</feature>